<dbReference type="AlphaFoldDB" id="A0A956LWM2"/>
<keyword evidence="3 6" id="KW-0812">Transmembrane</keyword>
<dbReference type="SUPFAM" id="SSF81345">
    <property type="entry name" value="ABC transporter involved in vitamin B12 uptake, BtuC"/>
    <property type="match status" value="1"/>
</dbReference>
<comment type="subcellular location">
    <subcellularLocation>
        <location evidence="6">Cell membrane</location>
        <topology evidence="6">Multi-pass membrane protein</topology>
    </subcellularLocation>
    <subcellularLocation>
        <location evidence="1">Membrane</location>
        <topology evidence="1">Multi-pass membrane protein</topology>
    </subcellularLocation>
</comment>
<dbReference type="Proteomes" id="UP000697710">
    <property type="component" value="Unassembled WGS sequence"/>
</dbReference>
<evidence type="ECO:0000256" key="1">
    <source>
        <dbReference type="ARBA" id="ARBA00004141"/>
    </source>
</evidence>
<feature type="transmembrane region" description="Helical" evidence="7">
    <location>
        <begin position="215"/>
        <end position="238"/>
    </location>
</feature>
<feature type="transmembrane region" description="Helical" evidence="7">
    <location>
        <begin position="132"/>
        <end position="150"/>
    </location>
</feature>
<dbReference type="CDD" id="cd06550">
    <property type="entry name" value="TM_ABC_iron-siderophores_like"/>
    <property type="match status" value="1"/>
</dbReference>
<dbReference type="EMBL" id="JAGQHR010000053">
    <property type="protein sequence ID" value="MCA9726661.1"/>
    <property type="molecule type" value="Genomic_DNA"/>
</dbReference>
<gene>
    <name evidence="8" type="ORF">KC729_03195</name>
</gene>
<evidence type="ECO:0000256" key="4">
    <source>
        <dbReference type="ARBA" id="ARBA00022989"/>
    </source>
</evidence>
<reference evidence="8" key="1">
    <citation type="submission" date="2020-04" db="EMBL/GenBank/DDBJ databases">
        <authorList>
            <person name="Zhang T."/>
        </authorList>
    </citation>
    <scope>NUCLEOTIDE SEQUENCE</scope>
    <source>
        <strain evidence="8">HKST-UBA01</strain>
    </source>
</reference>
<dbReference type="GO" id="GO:0010043">
    <property type="term" value="P:response to zinc ion"/>
    <property type="evidence" value="ECO:0007669"/>
    <property type="project" value="TreeGrafter"/>
</dbReference>
<dbReference type="Pfam" id="PF00950">
    <property type="entry name" value="ABC-3"/>
    <property type="match status" value="1"/>
</dbReference>
<accession>A0A956LWM2</accession>
<dbReference type="GO" id="GO:0055085">
    <property type="term" value="P:transmembrane transport"/>
    <property type="evidence" value="ECO:0007669"/>
    <property type="project" value="InterPro"/>
</dbReference>
<dbReference type="InterPro" id="IPR001626">
    <property type="entry name" value="ABC_TroCD"/>
</dbReference>
<feature type="transmembrane region" description="Helical" evidence="7">
    <location>
        <begin position="250"/>
        <end position="270"/>
    </location>
</feature>
<reference evidence="8" key="2">
    <citation type="journal article" date="2021" name="Microbiome">
        <title>Successional dynamics and alternative stable states in a saline activated sludge microbial community over 9 years.</title>
        <authorList>
            <person name="Wang Y."/>
            <person name="Ye J."/>
            <person name="Ju F."/>
            <person name="Liu L."/>
            <person name="Boyd J.A."/>
            <person name="Deng Y."/>
            <person name="Parks D.H."/>
            <person name="Jiang X."/>
            <person name="Yin X."/>
            <person name="Woodcroft B.J."/>
            <person name="Tyson G.W."/>
            <person name="Hugenholtz P."/>
            <person name="Polz M.F."/>
            <person name="Zhang T."/>
        </authorList>
    </citation>
    <scope>NUCLEOTIDE SEQUENCE</scope>
    <source>
        <strain evidence="8">HKST-UBA01</strain>
    </source>
</reference>
<dbReference type="GO" id="GO:0043190">
    <property type="term" value="C:ATP-binding cassette (ABC) transporter complex"/>
    <property type="evidence" value="ECO:0007669"/>
    <property type="project" value="InterPro"/>
</dbReference>
<proteinExistence type="inferred from homology"/>
<feature type="transmembrane region" description="Helical" evidence="7">
    <location>
        <begin position="187"/>
        <end position="208"/>
    </location>
</feature>
<evidence type="ECO:0000256" key="6">
    <source>
        <dbReference type="RuleBase" id="RU003943"/>
    </source>
</evidence>
<keyword evidence="5 7" id="KW-0472">Membrane</keyword>
<dbReference type="Gene3D" id="1.10.3470.10">
    <property type="entry name" value="ABC transporter involved in vitamin B12 uptake, BtuC"/>
    <property type="match status" value="1"/>
</dbReference>
<evidence type="ECO:0000256" key="3">
    <source>
        <dbReference type="ARBA" id="ARBA00022692"/>
    </source>
</evidence>
<comment type="similarity">
    <text evidence="2 6">Belongs to the ABC-3 integral membrane protein family.</text>
</comment>
<dbReference type="PANTHER" id="PTHR30477:SF18">
    <property type="entry name" value="METAL TRANSPORT SYSTEM MEMBRANE PROTEIN CT_417-RELATED"/>
    <property type="match status" value="1"/>
</dbReference>
<sequence length="273" mass="28963">MFDAFQHPFFQRAVLAGLLAAVACGLVGSYVVVKRISSISGGLSHAAFGGVGLGYFLGIPPMAGATVFTLLCGMALGVAYRRMESKLDTLISTMWAGGMAIGILFVALTPGFAPDLMSYLFGSILLVPEHHLWLTLALDVVVLLVVALFFKELQAIAFDEEFSLVMGVPVPAMFQVLLALTALTIVVLIRVVGILLVIALLTVPAAIARQWSDRLLTMMGLATAVGAVCTTAGLWGSFVLSETLGVSVPSGPLIILLALLLYGMSTLLRWRHR</sequence>
<evidence type="ECO:0000256" key="2">
    <source>
        <dbReference type="ARBA" id="ARBA00008034"/>
    </source>
</evidence>
<comment type="caution">
    <text evidence="8">The sequence shown here is derived from an EMBL/GenBank/DDBJ whole genome shotgun (WGS) entry which is preliminary data.</text>
</comment>
<feature type="transmembrane region" description="Helical" evidence="7">
    <location>
        <begin position="90"/>
        <end position="112"/>
    </location>
</feature>
<feature type="transmembrane region" description="Helical" evidence="7">
    <location>
        <begin position="162"/>
        <end position="181"/>
    </location>
</feature>
<evidence type="ECO:0000313" key="8">
    <source>
        <dbReference type="EMBL" id="MCA9726661.1"/>
    </source>
</evidence>
<protein>
    <submittedName>
        <fullName evidence="8">Metal ABC transporter permease</fullName>
    </submittedName>
</protein>
<name>A0A956LWM2_UNCEI</name>
<dbReference type="PANTHER" id="PTHR30477">
    <property type="entry name" value="ABC-TRANSPORTER METAL-BINDING PROTEIN"/>
    <property type="match status" value="1"/>
</dbReference>
<dbReference type="InterPro" id="IPR037294">
    <property type="entry name" value="ABC_BtuC-like"/>
</dbReference>
<feature type="transmembrane region" description="Helical" evidence="7">
    <location>
        <begin position="53"/>
        <end position="78"/>
    </location>
</feature>
<organism evidence="8 9">
    <name type="scientific">Eiseniibacteriota bacterium</name>
    <dbReference type="NCBI Taxonomy" id="2212470"/>
    <lineage>
        <taxon>Bacteria</taxon>
        <taxon>Candidatus Eiseniibacteriota</taxon>
    </lineage>
</organism>
<keyword evidence="4 7" id="KW-1133">Transmembrane helix</keyword>
<evidence type="ECO:0000256" key="5">
    <source>
        <dbReference type="ARBA" id="ARBA00023136"/>
    </source>
</evidence>
<evidence type="ECO:0000313" key="9">
    <source>
        <dbReference type="Proteomes" id="UP000697710"/>
    </source>
</evidence>
<evidence type="ECO:0000256" key="7">
    <source>
        <dbReference type="SAM" id="Phobius"/>
    </source>
</evidence>
<keyword evidence="6" id="KW-0813">Transport</keyword>
<feature type="transmembrane region" description="Helical" evidence="7">
    <location>
        <begin position="12"/>
        <end position="33"/>
    </location>
</feature>